<evidence type="ECO:0000313" key="1">
    <source>
        <dbReference type="EMBL" id="EEH15238.1"/>
    </source>
</evidence>
<dbReference type="AlphaFoldDB" id="C0G3C3"/>
<organism evidence="1 2">
    <name type="scientific">Brucella ceti str. Cudo</name>
    <dbReference type="NCBI Taxonomy" id="595497"/>
    <lineage>
        <taxon>Bacteria</taxon>
        <taxon>Pseudomonadati</taxon>
        <taxon>Pseudomonadota</taxon>
        <taxon>Alphaproteobacteria</taxon>
        <taxon>Hyphomicrobiales</taxon>
        <taxon>Brucellaceae</taxon>
        <taxon>Brucella/Ochrobactrum group</taxon>
        <taxon>Brucella</taxon>
    </lineage>
</organism>
<evidence type="ECO:0008006" key="3">
    <source>
        <dbReference type="Google" id="ProtNLM"/>
    </source>
</evidence>
<accession>C0G3C3</accession>
<proteinExistence type="predicted"/>
<sequence length="35" mass="4253">MHIHRWFRYKLVAKWSKIERAVAHCILTLIYAVAK</sequence>
<evidence type="ECO:0000313" key="2">
    <source>
        <dbReference type="Proteomes" id="UP000003678"/>
    </source>
</evidence>
<dbReference type="EMBL" id="ACJD01000001">
    <property type="protein sequence ID" value="EEH15238.1"/>
    <property type="molecule type" value="Genomic_DNA"/>
</dbReference>
<protein>
    <recommendedName>
        <fullName evidence="3">Transposase</fullName>
    </recommendedName>
</protein>
<reference evidence="1 2" key="1">
    <citation type="submission" date="2009-03" db="EMBL/GenBank/DDBJ databases">
        <authorList>
            <person name="Setubal J.C."/>
            <person name="Boyle S."/>
            <person name="Crasta O.R."/>
            <person name="Gillespie J.J."/>
            <person name="Kenyon R.W."/>
            <person name="Lu J."/>
            <person name="Mane S."/>
            <person name="Nagrani S."/>
            <person name="Shallom J.M."/>
            <person name="Shallom S."/>
            <person name="Shukla M."/>
            <person name="Snyder E.E."/>
            <person name="Sobral B.W."/>
            <person name="Wattam A.R."/>
            <person name="Will R."/>
            <person name="Williams K."/>
            <person name="Yoo H."/>
            <person name="Bruce D.H."/>
            <person name="Detter C."/>
            <person name="Munk C."/>
            <person name="Brettin T.S."/>
            <person name="Ficht T."/>
        </authorList>
    </citation>
    <scope>NUCLEOTIDE SEQUENCE [LARGE SCALE GENOMIC DNA]</scope>
    <source>
        <strain evidence="1 2">Cudo</strain>
    </source>
</reference>
<dbReference type="Proteomes" id="UP000003678">
    <property type="component" value="Unassembled WGS sequence"/>
</dbReference>
<gene>
    <name evidence="1" type="ORF">BCETI_1000153</name>
</gene>
<comment type="caution">
    <text evidence="1">The sequence shown here is derived from an EMBL/GenBank/DDBJ whole genome shotgun (WGS) entry which is preliminary data.</text>
</comment>
<name>C0G3C3_9HYPH</name>